<evidence type="ECO:0000313" key="3">
    <source>
        <dbReference type="Proteomes" id="UP000466730"/>
    </source>
</evidence>
<protein>
    <recommendedName>
        <fullName evidence="1">Aminoglycoside phosphotransferase domain-containing protein</fullName>
    </recommendedName>
</protein>
<comment type="caution">
    <text evidence="2">The sequence shown here is derived from an EMBL/GenBank/DDBJ whole genome shotgun (WGS) entry which is preliminary data.</text>
</comment>
<dbReference type="Pfam" id="PF01636">
    <property type="entry name" value="APH"/>
    <property type="match status" value="1"/>
</dbReference>
<dbReference type="InterPro" id="IPR011009">
    <property type="entry name" value="Kinase-like_dom_sf"/>
</dbReference>
<accession>A0A844BAP1</accession>
<dbReference type="EMBL" id="WJPO01000015">
    <property type="protein sequence ID" value="MRH21494.1"/>
    <property type="molecule type" value="Genomic_DNA"/>
</dbReference>
<dbReference type="OrthoDB" id="6713140at2"/>
<reference evidence="2 3" key="1">
    <citation type="submission" date="2019-11" db="EMBL/GenBank/DDBJ databases">
        <title>Draft Whole-Genome sequence of the marine photosynthetic bacterium Rhodovulum strictum DSM 11289.</title>
        <authorList>
            <person name="Kyndt J.A."/>
            <person name="Meyer T.E."/>
        </authorList>
    </citation>
    <scope>NUCLEOTIDE SEQUENCE [LARGE SCALE GENOMIC DNA]</scope>
    <source>
        <strain evidence="2 3">DSM 11289</strain>
    </source>
</reference>
<evidence type="ECO:0000313" key="2">
    <source>
        <dbReference type="EMBL" id="MRH21494.1"/>
    </source>
</evidence>
<keyword evidence="3" id="KW-1185">Reference proteome</keyword>
<evidence type="ECO:0000259" key="1">
    <source>
        <dbReference type="Pfam" id="PF01636"/>
    </source>
</evidence>
<organism evidence="2 3">
    <name type="scientific">Rhodovulum strictum</name>
    <dbReference type="NCBI Taxonomy" id="58314"/>
    <lineage>
        <taxon>Bacteria</taxon>
        <taxon>Pseudomonadati</taxon>
        <taxon>Pseudomonadota</taxon>
        <taxon>Alphaproteobacteria</taxon>
        <taxon>Rhodobacterales</taxon>
        <taxon>Paracoccaceae</taxon>
        <taxon>Rhodovulum</taxon>
    </lineage>
</organism>
<feature type="domain" description="Aminoglycoside phosphotransferase" evidence="1">
    <location>
        <begin position="103"/>
        <end position="217"/>
    </location>
</feature>
<dbReference type="InterPro" id="IPR002575">
    <property type="entry name" value="Aminoglycoside_PTrfase"/>
</dbReference>
<dbReference type="AlphaFoldDB" id="A0A844BAP1"/>
<name>A0A844BAP1_9RHOB</name>
<dbReference type="RefSeq" id="WP_153748792.1">
    <property type="nucleotide sequence ID" value="NZ_BAAADI010000011.1"/>
</dbReference>
<sequence length="318" mass="34605">MARDLGELEHLLDAAETLCEIQARRPAVAQFHSETALFADGRTAIFRGRYNGASAMLTLFQGEGHVDRARRRKRDLEQLGAALANERFRIAPLVAAWPGEGLTLTADVAGERLDTALALATPAERDALIAEAGAWLARIVAEAHRQAVFGGRHWVRNADRALARTSGREDRALARDLATRLEALLPTVAGKPVTQAHCHGDFRPAHLVHSGDVLCGVAMQGAHWQPVVRDLARFVVDLHLTHPRPGGQRRFGVDADDIAALTAPLTQLERPELALHLPFFIGIELAEWMGRADLSPDRAALVREAIAHFLEGNGAPLI</sequence>
<proteinExistence type="predicted"/>
<dbReference type="Proteomes" id="UP000466730">
    <property type="component" value="Unassembled WGS sequence"/>
</dbReference>
<dbReference type="SUPFAM" id="SSF56112">
    <property type="entry name" value="Protein kinase-like (PK-like)"/>
    <property type="match status" value="1"/>
</dbReference>
<dbReference type="Gene3D" id="3.90.1200.10">
    <property type="match status" value="1"/>
</dbReference>
<gene>
    <name evidence="2" type="ORF">GH815_10860</name>
</gene>